<dbReference type="AlphaFoldDB" id="A0A6G1F1U7"/>
<organism evidence="2 3">
    <name type="scientific">Oryza meyeriana var. granulata</name>
    <dbReference type="NCBI Taxonomy" id="110450"/>
    <lineage>
        <taxon>Eukaryota</taxon>
        <taxon>Viridiplantae</taxon>
        <taxon>Streptophyta</taxon>
        <taxon>Embryophyta</taxon>
        <taxon>Tracheophyta</taxon>
        <taxon>Spermatophyta</taxon>
        <taxon>Magnoliopsida</taxon>
        <taxon>Liliopsida</taxon>
        <taxon>Poales</taxon>
        <taxon>Poaceae</taxon>
        <taxon>BOP clade</taxon>
        <taxon>Oryzoideae</taxon>
        <taxon>Oryzeae</taxon>
        <taxon>Oryzinae</taxon>
        <taxon>Oryza</taxon>
        <taxon>Oryza meyeriana</taxon>
    </lineage>
</organism>
<proteinExistence type="predicted"/>
<sequence length="125" mass="13721">MDPIPLHLQVGWVAGQVHRILATLTAINSGGGGGGERSRSPSPPGHAVLTPASRHHPTWHFSRRVDPIEPRFIFPLASPHQLRSVHTSRKISLNTCQSACGRHRLRRGLYQKQPPALGIPLLAFQ</sequence>
<dbReference type="EMBL" id="SPHZ02000002">
    <property type="protein sequence ID" value="KAF0930867.1"/>
    <property type="molecule type" value="Genomic_DNA"/>
</dbReference>
<keyword evidence="3" id="KW-1185">Reference proteome</keyword>
<evidence type="ECO:0000256" key="1">
    <source>
        <dbReference type="SAM" id="MobiDB-lite"/>
    </source>
</evidence>
<dbReference type="Proteomes" id="UP000479710">
    <property type="component" value="Unassembled WGS sequence"/>
</dbReference>
<comment type="caution">
    <text evidence="2">The sequence shown here is derived from an EMBL/GenBank/DDBJ whole genome shotgun (WGS) entry which is preliminary data.</text>
</comment>
<name>A0A6G1F1U7_9ORYZ</name>
<evidence type="ECO:0000313" key="2">
    <source>
        <dbReference type="EMBL" id="KAF0930867.1"/>
    </source>
</evidence>
<reference evidence="2 3" key="1">
    <citation type="submission" date="2019-11" db="EMBL/GenBank/DDBJ databases">
        <title>Whole genome sequence of Oryza granulata.</title>
        <authorList>
            <person name="Li W."/>
        </authorList>
    </citation>
    <scope>NUCLEOTIDE SEQUENCE [LARGE SCALE GENOMIC DNA]</scope>
    <source>
        <strain evidence="3">cv. Menghai</strain>
        <tissue evidence="2">Leaf</tissue>
    </source>
</reference>
<gene>
    <name evidence="2" type="ORF">E2562_035965</name>
</gene>
<feature type="region of interest" description="Disordered" evidence="1">
    <location>
        <begin position="27"/>
        <end position="54"/>
    </location>
</feature>
<evidence type="ECO:0000313" key="3">
    <source>
        <dbReference type="Proteomes" id="UP000479710"/>
    </source>
</evidence>
<protein>
    <submittedName>
        <fullName evidence="2">Uncharacterized protein</fullName>
    </submittedName>
</protein>
<accession>A0A6G1F1U7</accession>
<feature type="non-terminal residue" evidence="2">
    <location>
        <position position="125"/>
    </location>
</feature>